<keyword evidence="3" id="KW-1185">Reference proteome</keyword>
<feature type="region of interest" description="Disordered" evidence="1">
    <location>
        <begin position="81"/>
        <end position="100"/>
    </location>
</feature>
<evidence type="ECO:0000313" key="2">
    <source>
        <dbReference type="EMBL" id="PKU72072.1"/>
    </source>
</evidence>
<name>A0A2I0W8U7_9ASPA</name>
<organism evidence="2 3">
    <name type="scientific">Dendrobium catenatum</name>
    <dbReference type="NCBI Taxonomy" id="906689"/>
    <lineage>
        <taxon>Eukaryota</taxon>
        <taxon>Viridiplantae</taxon>
        <taxon>Streptophyta</taxon>
        <taxon>Embryophyta</taxon>
        <taxon>Tracheophyta</taxon>
        <taxon>Spermatophyta</taxon>
        <taxon>Magnoliopsida</taxon>
        <taxon>Liliopsida</taxon>
        <taxon>Asparagales</taxon>
        <taxon>Orchidaceae</taxon>
        <taxon>Epidendroideae</taxon>
        <taxon>Malaxideae</taxon>
        <taxon>Dendrobiinae</taxon>
        <taxon>Dendrobium</taxon>
    </lineage>
</organism>
<accession>A0A2I0W8U7</accession>
<dbReference type="EMBL" id="KZ502844">
    <property type="protein sequence ID" value="PKU72072.1"/>
    <property type="molecule type" value="Genomic_DNA"/>
</dbReference>
<feature type="region of interest" description="Disordered" evidence="1">
    <location>
        <begin position="1"/>
        <end position="34"/>
    </location>
</feature>
<evidence type="ECO:0000256" key="1">
    <source>
        <dbReference type="SAM" id="MobiDB-lite"/>
    </source>
</evidence>
<reference evidence="2 3" key="2">
    <citation type="journal article" date="2017" name="Nature">
        <title>The Apostasia genome and the evolution of orchids.</title>
        <authorList>
            <person name="Zhang G.Q."/>
            <person name="Liu K.W."/>
            <person name="Li Z."/>
            <person name="Lohaus R."/>
            <person name="Hsiao Y.Y."/>
            <person name="Niu S.C."/>
            <person name="Wang J.Y."/>
            <person name="Lin Y.C."/>
            <person name="Xu Q."/>
            <person name="Chen L.J."/>
            <person name="Yoshida K."/>
            <person name="Fujiwara S."/>
            <person name="Wang Z.W."/>
            <person name="Zhang Y.Q."/>
            <person name="Mitsuda N."/>
            <person name="Wang M."/>
            <person name="Liu G.H."/>
            <person name="Pecoraro L."/>
            <person name="Huang H.X."/>
            <person name="Xiao X.J."/>
            <person name="Lin M."/>
            <person name="Wu X.Y."/>
            <person name="Wu W.L."/>
            <person name="Chen Y.Y."/>
            <person name="Chang S.B."/>
            <person name="Sakamoto S."/>
            <person name="Ohme-Takagi M."/>
            <person name="Yagi M."/>
            <person name="Zeng S.J."/>
            <person name="Shen C.Y."/>
            <person name="Yeh C.M."/>
            <person name="Luo Y.B."/>
            <person name="Tsai W.C."/>
            <person name="Van de Peer Y."/>
            <person name="Liu Z.J."/>
        </authorList>
    </citation>
    <scope>NUCLEOTIDE SEQUENCE [LARGE SCALE GENOMIC DNA]</scope>
    <source>
        <tissue evidence="2">The whole plant</tissue>
    </source>
</reference>
<dbReference type="AlphaFoldDB" id="A0A2I0W8U7"/>
<evidence type="ECO:0000313" key="3">
    <source>
        <dbReference type="Proteomes" id="UP000233837"/>
    </source>
</evidence>
<protein>
    <submittedName>
        <fullName evidence="2">Uncharacterized protein</fullName>
    </submittedName>
</protein>
<sequence>MTSSSKALTFSRGLHPRQRPSPSPKALSSAGRAPDAVALSEHHLRLGLLLGHYLTSRVLPKYRPTTTVFLTPVFCRLRSSRPPSPTMVTPTSITRQRSFRPQSPVDYGLPDLRRLLWSFRPPLTDNGLSDPDLLPTTVLPTKQTCICNSYYVMQSI</sequence>
<gene>
    <name evidence="2" type="ORF">MA16_Dca014672</name>
</gene>
<dbReference type="Proteomes" id="UP000233837">
    <property type="component" value="Unassembled WGS sequence"/>
</dbReference>
<proteinExistence type="predicted"/>
<feature type="compositionally biased region" description="Polar residues" evidence="1">
    <location>
        <begin position="86"/>
        <end position="100"/>
    </location>
</feature>
<reference evidence="2 3" key="1">
    <citation type="journal article" date="2016" name="Sci. Rep.">
        <title>The Dendrobium catenatum Lindl. genome sequence provides insights into polysaccharide synthase, floral development and adaptive evolution.</title>
        <authorList>
            <person name="Zhang G.Q."/>
            <person name="Xu Q."/>
            <person name="Bian C."/>
            <person name="Tsai W.C."/>
            <person name="Yeh C.M."/>
            <person name="Liu K.W."/>
            <person name="Yoshida K."/>
            <person name="Zhang L.S."/>
            <person name="Chang S.B."/>
            <person name="Chen F."/>
            <person name="Shi Y."/>
            <person name="Su Y.Y."/>
            <person name="Zhang Y.Q."/>
            <person name="Chen L.J."/>
            <person name="Yin Y."/>
            <person name="Lin M."/>
            <person name="Huang H."/>
            <person name="Deng H."/>
            <person name="Wang Z.W."/>
            <person name="Zhu S.L."/>
            <person name="Zhao X."/>
            <person name="Deng C."/>
            <person name="Niu S.C."/>
            <person name="Huang J."/>
            <person name="Wang M."/>
            <person name="Liu G.H."/>
            <person name="Yang H.J."/>
            <person name="Xiao X.J."/>
            <person name="Hsiao Y.Y."/>
            <person name="Wu W.L."/>
            <person name="Chen Y.Y."/>
            <person name="Mitsuda N."/>
            <person name="Ohme-Takagi M."/>
            <person name="Luo Y.B."/>
            <person name="Van de Peer Y."/>
            <person name="Liu Z.J."/>
        </authorList>
    </citation>
    <scope>NUCLEOTIDE SEQUENCE [LARGE SCALE GENOMIC DNA]</scope>
    <source>
        <tissue evidence="2">The whole plant</tissue>
    </source>
</reference>